<dbReference type="Proteomes" id="UP000000245">
    <property type="component" value="Chromosome"/>
</dbReference>
<name>A5FWE2_ACICJ</name>
<dbReference type="EMBL" id="CP000697">
    <property type="protein sequence ID" value="ABQ29924.1"/>
    <property type="molecule type" value="Genomic_DNA"/>
</dbReference>
<evidence type="ECO:0000256" key="1">
    <source>
        <dbReference type="SAM" id="MobiDB-lite"/>
    </source>
</evidence>
<dbReference type="KEGG" id="acr:Acry_0703"/>
<evidence type="ECO:0000313" key="2">
    <source>
        <dbReference type="EMBL" id="ABQ29924.1"/>
    </source>
</evidence>
<proteinExistence type="predicted"/>
<gene>
    <name evidence="2" type="ordered locus">Acry_0703</name>
</gene>
<feature type="compositionally biased region" description="Basic and acidic residues" evidence="1">
    <location>
        <begin position="14"/>
        <end position="30"/>
    </location>
</feature>
<dbReference type="AlphaFoldDB" id="A5FWE2"/>
<sequence>MARSSGLAAPTRADQPEAEKTSPQQRERAGLRNLRRVHGQLRRCAIGLHIKNLEGTGRQAVAVGVGGGLRVRLAGNQMRQVVGVKARPVVAVDRTGIDRLGEISLDFKHGRQIKPARAHLGIESRCAVEVCDGGQGAAVLQEALNIAIPVIGA</sequence>
<protein>
    <submittedName>
        <fullName evidence="2">Uncharacterized protein</fullName>
    </submittedName>
</protein>
<keyword evidence="3" id="KW-1185">Reference proteome</keyword>
<evidence type="ECO:0000313" key="3">
    <source>
        <dbReference type="Proteomes" id="UP000000245"/>
    </source>
</evidence>
<organism evidence="2 3">
    <name type="scientific">Acidiphilium cryptum (strain JF-5)</name>
    <dbReference type="NCBI Taxonomy" id="349163"/>
    <lineage>
        <taxon>Bacteria</taxon>
        <taxon>Pseudomonadati</taxon>
        <taxon>Pseudomonadota</taxon>
        <taxon>Alphaproteobacteria</taxon>
        <taxon>Acetobacterales</taxon>
        <taxon>Acidocellaceae</taxon>
        <taxon>Acidiphilium</taxon>
    </lineage>
</organism>
<accession>A5FWE2</accession>
<feature type="region of interest" description="Disordered" evidence="1">
    <location>
        <begin position="1"/>
        <end position="31"/>
    </location>
</feature>
<reference evidence="2 3" key="1">
    <citation type="submission" date="2007-05" db="EMBL/GenBank/DDBJ databases">
        <title>Complete sequence of chromosome of Acidiphilium cryptum JF-5.</title>
        <authorList>
            <consortium name="US DOE Joint Genome Institute"/>
            <person name="Copeland A."/>
            <person name="Lucas S."/>
            <person name="Lapidus A."/>
            <person name="Barry K."/>
            <person name="Detter J.C."/>
            <person name="Glavina del Rio T."/>
            <person name="Hammon N."/>
            <person name="Israni S."/>
            <person name="Dalin E."/>
            <person name="Tice H."/>
            <person name="Pitluck S."/>
            <person name="Sims D."/>
            <person name="Brettin T."/>
            <person name="Bruce D."/>
            <person name="Han C."/>
            <person name="Schmutz J."/>
            <person name="Larimer F."/>
            <person name="Land M."/>
            <person name="Hauser L."/>
            <person name="Kyrpides N."/>
            <person name="Kim E."/>
            <person name="Magnuson T."/>
            <person name="Richardson P."/>
        </authorList>
    </citation>
    <scope>NUCLEOTIDE SEQUENCE [LARGE SCALE GENOMIC DNA]</scope>
    <source>
        <strain evidence="2 3">JF-5</strain>
    </source>
</reference>
<dbReference type="HOGENOM" id="CLU_1709288_0_0_5"/>